<gene>
    <name evidence="9" type="ORF">P7D85_21345</name>
</gene>
<name>A0ABU3F6Z4_9ENTE</name>
<dbReference type="InterPro" id="IPR037185">
    <property type="entry name" value="EmrE-like"/>
</dbReference>
<evidence type="ECO:0000256" key="7">
    <source>
        <dbReference type="SAM" id="Phobius"/>
    </source>
</evidence>
<reference evidence="9 10" key="1">
    <citation type="submission" date="2023-03" db="EMBL/GenBank/DDBJ databases">
        <authorList>
            <person name="Shen W."/>
            <person name="Cai J."/>
        </authorList>
    </citation>
    <scope>NUCLEOTIDE SEQUENCE [LARGE SCALE GENOMIC DNA]</scope>
    <source>
        <strain evidence="9 10">D6-4</strain>
    </source>
</reference>
<dbReference type="EMBL" id="JARPYI010000018">
    <property type="protein sequence ID" value="MDT2602313.1"/>
    <property type="molecule type" value="Genomic_DNA"/>
</dbReference>
<evidence type="ECO:0000256" key="4">
    <source>
        <dbReference type="ARBA" id="ARBA00022692"/>
    </source>
</evidence>
<feature type="domain" description="EamA" evidence="8">
    <location>
        <begin position="162"/>
        <end position="294"/>
    </location>
</feature>
<keyword evidence="4 7" id="KW-0812">Transmembrane</keyword>
<feature type="transmembrane region" description="Helical" evidence="7">
    <location>
        <begin position="39"/>
        <end position="60"/>
    </location>
</feature>
<feature type="transmembrane region" description="Helical" evidence="7">
    <location>
        <begin position="192"/>
        <end position="212"/>
    </location>
</feature>
<accession>A0ABU3F6Z4</accession>
<dbReference type="RefSeq" id="WP_311823567.1">
    <property type="nucleotide sequence ID" value="NZ_JARPYF010000017.1"/>
</dbReference>
<keyword evidence="6 7" id="KW-0472">Membrane</keyword>
<feature type="transmembrane region" description="Helical" evidence="7">
    <location>
        <begin position="163"/>
        <end position="180"/>
    </location>
</feature>
<sequence length="303" mass="32992">MNRYSNVIRGTILSLSGGIAWGLSAVCAQYLFIHCQTNATWLTSIRMIASGVLLLIGLLIRYRTNYLVQIFKQKTDVVQLLTFAIVGLMLCQYTYFLTVLYTNAGTATTLQYTCPILIMIYSSIKQRKFPGLINIGTILLVVFGIFLLVNHGNIGEMAISSKGLVFGLLSAITVAIYTIIPERLIKKYGSFLVTGYGMLFGGLALGGIGQIWKIPTSFNGKEFLILLVIISIGTLFAFTAFLQGVADIGPVKSILLASVEPISATVISIFWLNTPIVGIDLIGCGCVLAAVFIYILHDNYSTN</sequence>
<dbReference type="PANTHER" id="PTHR32322">
    <property type="entry name" value="INNER MEMBRANE TRANSPORTER"/>
    <property type="match status" value="1"/>
</dbReference>
<dbReference type="PANTHER" id="PTHR32322:SF18">
    <property type="entry name" value="S-ADENOSYLMETHIONINE_S-ADENOSYLHOMOCYSTEINE TRANSPORTER"/>
    <property type="match status" value="1"/>
</dbReference>
<feature type="transmembrane region" description="Helical" evidence="7">
    <location>
        <begin position="278"/>
        <end position="296"/>
    </location>
</feature>
<feature type="domain" description="EamA" evidence="8">
    <location>
        <begin position="9"/>
        <end position="149"/>
    </location>
</feature>
<dbReference type="InterPro" id="IPR050638">
    <property type="entry name" value="AA-Vitamin_Transporters"/>
</dbReference>
<dbReference type="Pfam" id="PF00892">
    <property type="entry name" value="EamA"/>
    <property type="match status" value="2"/>
</dbReference>
<evidence type="ECO:0000256" key="5">
    <source>
        <dbReference type="ARBA" id="ARBA00022989"/>
    </source>
</evidence>
<comment type="similarity">
    <text evidence="2">Belongs to the EamA transporter family.</text>
</comment>
<evidence type="ECO:0000313" key="10">
    <source>
        <dbReference type="Proteomes" id="UP001252875"/>
    </source>
</evidence>
<feature type="transmembrane region" description="Helical" evidence="7">
    <location>
        <begin position="80"/>
        <end position="101"/>
    </location>
</feature>
<keyword evidence="10" id="KW-1185">Reference proteome</keyword>
<evidence type="ECO:0000259" key="8">
    <source>
        <dbReference type="Pfam" id="PF00892"/>
    </source>
</evidence>
<comment type="subcellular location">
    <subcellularLocation>
        <location evidence="1">Cell membrane</location>
        <topology evidence="1">Multi-pass membrane protein</topology>
    </subcellularLocation>
</comment>
<evidence type="ECO:0000256" key="2">
    <source>
        <dbReference type="ARBA" id="ARBA00007362"/>
    </source>
</evidence>
<proteinExistence type="inferred from homology"/>
<feature type="transmembrane region" description="Helical" evidence="7">
    <location>
        <begin position="12"/>
        <end position="33"/>
    </location>
</feature>
<keyword evidence="3" id="KW-1003">Cell membrane</keyword>
<dbReference type="InterPro" id="IPR000620">
    <property type="entry name" value="EamA_dom"/>
</dbReference>
<evidence type="ECO:0000256" key="1">
    <source>
        <dbReference type="ARBA" id="ARBA00004651"/>
    </source>
</evidence>
<dbReference type="SUPFAM" id="SSF103481">
    <property type="entry name" value="Multidrug resistance efflux transporter EmrE"/>
    <property type="match status" value="2"/>
</dbReference>
<evidence type="ECO:0000313" key="9">
    <source>
        <dbReference type="EMBL" id="MDT2602313.1"/>
    </source>
</evidence>
<comment type="caution">
    <text evidence="9">The sequence shown here is derived from an EMBL/GenBank/DDBJ whole genome shotgun (WGS) entry which is preliminary data.</text>
</comment>
<feature type="transmembrane region" description="Helical" evidence="7">
    <location>
        <begin position="131"/>
        <end position="151"/>
    </location>
</feature>
<keyword evidence="5 7" id="KW-1133">Transmembrane helix</keyword>
<protein>
    <submittedName>
        <fullName evidence="9">DMT family transporter</fullName>
    </submittedName>
</protein>
<dbReference type="Proteomes" id="UP001252875">
    <property type="component" value="Unassembled WGS sequence"/>
</dbReference>
<evidence type="ECO:0000256" key="6">
    <source>
        <dbReference type="ARBA" id="ARBA00023136"/>
    </source>
</evidence>
<feature type="transmembrane region" description="Helical" evidence="7">
    <location>
        <begin position="224"/>
        <end position="242"/>
    </location>
</feature>
<evidence type="ECO:0000256" key="3">
    <source>
        <dbReference type="ARBA" id="ARBA00022475"/>
    </source>
</evidence>
<organism evidence="9 10">
    <name type="scientific">Enterococcus hulanensis</name>
    <dbReference type="NCBI Taxonomy" id="2559929"/>
    <lineage>
        <taxon>Bacteria</taxon>
        <taxon>Bacillati</taxon>
        <taxon>Bacillota</taxon>
        <taxon>Bacilli</taxon>
        <taxon>Lactobacillales</taxon>
        <taxon>Enterococcaceae</taxon>
        <taxon>Enterococcus</taxon>
    </lineage>
</organism>